<feature type="region of interest" description="Disordered" evidence="7">
    <location>
        <begin position="1094"/>
        <end position="1124"/>
    </location>
</feature>
<feature type="region of interest" description="Disordered" evidence="7">
    <location>
        <begin position="134"/>
        <end position="181"/>
    </location>
</feature>
<reference evidence="11" key="1">
    <citation type="submission" date="2023-03" db="EMBL/GenBank/DDBJ databases">
        <authorList>
            <person name="Julca I."/>
        </authorList>
    </citation>
    <scope>NUCLEOTIDE SEQUENCE</scope>
</reference>
<proteinExistence type="inferred from homology"/>
<dbReference type="GO" id="GO:0006281">
    <property type="term" value="P:DNA repair"/>
    <property type="evidence" value="ECO:0007669"/>
    <property type="project" value="TreeGrafter"/>
</dbReference>
<dbReference type="InterPro" id="IPR050238">
    <property type="entry name" value="DNA_Rep/Repair_Clamp_Loader"/>
</dbReference>
<dbReference type="Pfam" id="PF23007">
    <property type="entry name" value="DnaA_N-like_STI"/>
    <property type="match status" value="1"/>
</dbReference>
<keyword evidence="5" id="KW-0067">ATP-binding</keyword>
<dbReference type="InterPro" id="IPR008921">
    <property type="entry name" value="DNA_pol3_clamp-load_cplx_C"/>
</dbReference>
<keyword evidence="4" id="KW-0862">Zinc</keyword>
<feature type="compositionally biased region" description="Polar residues" evidence="7">
    <location>
        <begin position="43"/>
        <end position="56"/>
    </location>
</feature>
<dbReference type="GO" id="GO:0009360">
    <property type="term" value="C:DNA polymerase III complex"/>
    <property type="evidence" value="ECO:0007669"/>
    <property type="project" value="InterPro"/>
</dbReference>
<dbReference type="CDD" id="cd00009">
    <property type="entry name" value="AAA"/>
    <property type="match status" value="1"/>
</dbReference>
<evidence type="ECO:0000313" key="11">
    <source>
        <dbReference type="EMBL" id="CAI9101468.1"/>
    </source>
</evidence>
<dbReference type="CDD" id="cd18137">
    <property type="entry name" value="HLD_clamp_pol_III_gamma_tau"/>
    <property type="match status" value="1"/>
</dbReference>
<dbReference type="Gene3D" id="3.40.50.300">
    <property type="entry name" value="P-loop containing nucleotide triphosphate hydrolases"/>
    <property type="match status" value="1"/>
</dbReference>
<dbReference type="InterPro" id="IPR027417">
    <property type="entry name" value="P-loop_NTPase"/>
</dbReference>
<feature type="region of interest" description="Disordered" evidence="7">
    <location>
        <begin position="1"/>
        <end position="22"/>
    </location>
</feature>
<feature type="region of interest" description="Disordered" evidence="7">
    <location>
        <begin position="903"/>
        <end position="953"/>
    </location>
</feature>
<dbReference type="PANTHER" id="PTHR11669">
    <property type="entry name" value="REPLICATION FACTOR C / DNA POLYMERASE III GAMMA-TAU SUBUNIT"/>
    <property type="match status" value="1"/>
</dbReference>
<dbReference type="FunFam" id="1.10.8.60:FF:000013">
    <property type="entry name" value="DNA polymerase III subunit gamma/tau"/>
    <property type="match status" value="1"/>
</dbReference>
<evidence type="ECO:0000256" key="1">
    <source>
        <dbReference type="ARBA" id="ARBA00006360"/>
    </source>
</evidence>
<dbReference type="NCBIfam" id="TIGR02397">
    <property type="entry name" value="dnaX_nterm"/>
    <property type="match status" value="1"/>
</dbReference>
<dbReference type="InterPro" id="IPR045085">
    <property type="entry name" value="HLD_clamp_pol_III_gamma_tau"/>
</dbReference>
<organism evidence="11 12">
    <name type="scientific">Oldenlandia corymbosa var. corymbosa</name>
    <dbReference type="NCBI Taxonomy" id="529605"/>
    <lineage>
        <taxon>Eukaryota</taxon>
        <taxon>Viridiplantae</taxon>
        <taxon>Streptophyta</taxon>
        <taxon>Embryophyta</taxon>
        <taxon>Tracheophyta</taxon>
        <taxon>Spermatophyta</taxon>
        <taxon>Magnoliopsida</taxon>
        <taxon>eudicotyledons</taxon>
        <taxon>Gunneridae</taxon>
        <taxon>Pentapetalae</taxon>
        <taxon>asterids</taxon>
        <taxon>lamiids</taxon>
        <taxon>Gentianales</taxon>
        <taxon>Rubiaceae</taxon>
        <taxon>Rubioideae</taxon>
        <taxon>Spermacoceae</taxon>
        <taxon>Hedyotis-Oldenlandia complex</taxon>
        <taxon>Oldenlandia</taxon>
    </lineage>
</organism>
<dbReference type="PANTHER" id="PTHR11669:SF63">
    <property type="entry name" value="PROTEIN STICHEL"/>
    <property type="match status" value="1"/>
</dbReference>
<dbReference type="InterPro" id="IPR022754">
    <property type="entry name" value="DNA_pol_III_gamma-3"/>
</dbReference>
<dbReference type="GO" id="GO:0003689">
    <property type="term" value="F:DNA clamp loader activity"/>
    <property type="evidence" value="ECO:0007669"/>
    <property type="project" value="TreeGrafter"/>
</dbReference>
<feature type="domain" description="DNA polymerase III subunit gamma/tau helical lid" evidence="9">
    <location>
        <begin position="682"/>
        <end position="722"/>
    </location>
</feature>
<protein>
    <submittedName>
        <fullName evidence="11">OLC1v1038801C1</fullName>
    </submittedName>
</protein>
<evidence type="ECO:0000256" key="5">
    <source>
        <dbReference type="ARBA" id="ARBA00022840"/>
    </source>
</evidence>
<keyword evidence="12" id="KW-1185">Reference proteome</keyword>
<dbReference type="Pfam" id="PF22608">
    <property type="entry name" value="DNAX_ATPase_lid"/>
    <property type="match status" value="1"/>
</dbReference>
<sequence>MASEMRGRGGGGGGGVGFDPSNLHLKKELTQIKKAARVLRDPGTTSSWRSPLNSARSAAAKHYYHHHQDDFSKQPIGRREYNHGENHSQLPFGLVDNNVSSSSKVNDFDTNGNAKEKGKKVYLYNWKMQRSESELSRQCGDDELENGENDDVEQSSSSREVEESVGDSLSDTRNGGIDSKSDTFLSEKYASMIFKCKDANFKPSIRRNIKKKPKKNSHSNSVLRKSSENVKEQVMLARGGKRALDGLGRNGMSNLVYQSDDTTDYCNSEDLRRGSAVSPLLTKLKNKNWTSSSVQLLRNSRKEDSYYTQSTPAMSTSSYNRYVARYPSTVGSWDATTVSLNDGDDDMDDQLDLPGRQGCGIPCYWSRRSTPKYKGGSSSCFSPSLSDTLRRTGSSILCGSHRMYKRSRRGSSLGYNKRKLSSRAAAQGLIPLLKNRGDGRIGSSIGTGNSDDELSTNYGELDLEALSRLDGKRWSTSCRSQDGLEFAPMPGEEEGSPDNLRSLSHKYRPMFFEELIGQNIVVQSLMNAISKKRIAPIYLFQGPRGTGKTSTARVLAAALNCLASDETRPCGVCRECNEFVSGNSKDTIEVDGANKKGIDSIRYLLKGLLAGSLSVSSSYKVFVINECHLLPKKTWLALLKFLEEPPQNVVLILITTDLDNVPRTVLSRCQKYMFNKIRDVDILARLTKIADEENLDVESDALDLIAMNADGSLRDAETMLDQLSLLGKRITTSLVNELVGVISDEKLLELLELAMSSDTAETVRRARELMDSGVDPIVLMSQMATIIMDIIAGTYPFADARYNSSFFNGRSLTEAELGRLKRALKLLSEAEKQLRVTSERSTWFTATLLQLGSMSSPDRTHSGSSRRQSSRATEDDPSSTLRDSAENHKLSAQFALRMSGSPTSFRKAANRKSNSKEVSSSLTNVGSGPSPGQHRITKEDVSSDDALSGKSTSRRMASDVLDDIWLKCVEKCHSKTLRQLLLDYGKLVSISEAEGYFVGYIAFGDSDIKTRAERFHSSITNSFETVLRSIVEVRIILLPDGDVPASKVNPDTEKPVNATNLLKMEDTEILSNATGDHSNLDAYQESIKISRGSFNDSDDKLAGNYEPSAANGKQSSAREGKPEVPVHRIESIIREQRLETAWLQAMEKGTPGSTSRVRPEKNQVLPQEGIYQHVQLDSTNSANVSSKEWEDELSRDIKNLKIDDGKTLKKDQISKRVDRFPMSPSLLHDNLAGNYSKENLGYESGPAGGCSGLFCWNSTKPQRRAKLQQGTPVRSRKGPGNFYGTIKNGEKRLDEYFSYLDVLSNPSKLLSYAIFFAGIVKINRKNVKPIIKQFNMKISAPKNKIKIVFVASMKPKPKGAKGSNI</sequence>
<feature type="domain" description="STICHEL DnaA-N-like alpha-beta" evidence="10">
    <location>
        <begin position="955"/>
        <end position="1037"/>
    </location>
</feature>
<name>A0AAV1D1K9_OLDCO</name>
<feature type="compositionally biased region" description="Polar residues" evidence="7">
    <location>
        <begin position="916"/>
        <end position="927"/>
    </location>
</feature>
<dbReference type="GO" id="GO:0003677">
    <property type="term" value="F:DNA binding"/>
    <property type="evidence" value="ECO:0007669"/>
    <property type="project" value="InterPro"/>
</dbReference>
<evidence type="ECO:0000259" key="8">
    <source>
        <dbReference type="Pfam" id="PF12169"/>
    </source>
</evidence>
<evidence type="ECO:0000259" key="9">
    <source>
        <dbReference type="Pfam" id="PF22608"/>
    </source>
</evidence>
<evidence type="ECO:0000256" key="2">
    <source>
        <dbReference type="ARBA" id="ARBA00022723"/>
    </source>
</evidence>
<dbReference type="SUPFAM" id="SSF48019">
    <property type="entry name" value="post-AAA+ oligomerization domain-like"/>
    <property type="match status" value="1"/>
</dbReference>
<accession>A0AAV1D1K9</accession>
<dbReference type="SUPFAM" id="SSF52540">
    <property type="entry name" value="P-loop containing nucleoside triphosphate hydrolases"/>
    <property type="match status" value="1"/>
</dbReference>
<feature type="compositionally biased region" description="Acidic residues" evidence="7">
    <location>
        <begin position="141"/>
        <end position="153"/>
    </location>
</feature>
<dbReference type="GO" id="GO:0003887">
    <property type="term" value="F:DNA-directed DNA polymerase activity"/>
    <property type="evidence" value="ECO:0007669"/>
    <property type="project" value="InterPro"/>
</dbReference>
<dbReference type="InterPro" id="IPR054506">
    <property type="entry name" value="DnaA_N-like_STI"/>
</dbReference>
<dbReference type="InterPro" id="IPR012763">
    <property type="entry name" value="DNA_pol_III_sug/sutau_N"/>
</dbReference>
<gene>
    <name evidence="11" type="ORF">OLC1_LOCUS11054</name>
</gene>
<feature type="domain" description="DNA polymerase III gamma subunit" evidence="8">
    <location>
        <begin position="731"/>
        <end position="853"/>
    </location>
</feature>
<dbReference type="Proteomes" id="UP001161247">
    <property type="component" value="Chromosome 4"/>
</dbReference>
<dbReference type="GO" id="GO:0006261">
    <property type="term" value="P:DNA-templated DNA replication"/>
    <property type="evidence" value="ECO:0007669"/>
    <property type="project" value="TreeGrafter"/>
</dbReference>
<comment type="similarity">
    <text evidence="1">Belongs to the DnaX/STICHEL family.</text>
</comment>
<evidence type="ECO:0000313" key="12">
    <source>
        <dbReference type="Proteomes" id="UP001161247"/>
    </source>
</evidence>
<keyword evidence="2" id="KW-0479">Metal-binding</keyword>
<feature type="region of interest" description="Disordered" evidence="7">
    <location>
        <begin position="205"/>
        <end position="226"/>
    </location>
</feature>
<feature type="region of interest" description="Disordered" evidence="7">
    <location>
        <begin position="854"/>
        <end position="885"/>
    </location>
</feature>
<feature type="compositionally biased region" description="Gly residues" evidence="7">
    <location>
        <begin position="8"/>
        <end position="17"/>
    </location>
</feature>
<evidence type="ECO:0000256" key="4">
    <source>
        <dbReference type="ARBA" id="ARBA00022833"/>
    </source>
</evidence>
<dbReference type="Pfam" id="PF12169">
    <property type="entry name" value="DNA_pol3_gamma3"/>
    <property type="match status" value="1"/>
</dbReference>
<dbReference type="EMBL" id="OX459121">
    <property type="protein sequence ID" value="CAI9101468.1"/>
    <property type="molecule type" value="Genomic_DNA"/>
</dbReference>
<feature type="compositionally biased region" description="Basic residues" evidence="7">
    <location>
        <begin position="205"/>
        <end position="217"/>
    </location>
</feature>
<evidence type="ECO:0000256" key="6">
    <source>
        <dbReference type="ARBA" id="ARBA00023054"/>
    </source>
</evidence>
<keyword evidence="6" id="KW-0175">Coiled coil</keyword>
<dbReference type="Gene3D" id="1.10.8.60">
    <property type="match status" value="1"/>
</dbReference>
<dbReference type="FunFam" id="3.40.50.300:FF:000014">
    <property type="entry name" value="DNA polymerase III subunit gamma/tau"/>
    <property type="match status" value="1"/>
</dbReference>
<dbReference type="Pfam" id="PF13177">
    <property type="entry name" value="DNA_pol3_delta2"/>
    <property type="match status" value="1"/>
</dbReference>
<keyword evidence="3" id="KW-0547">Nucleotide-binding</keyword>
<evidence type="ECO:0000259" key="10">
    <source>
        <dbReference type="Pfam" id="PF23007"/>
    </source>
</evidence>
<feature type="compositionally biased region" description="Polar residues" evidence="7">
    <location>
        <begin position="854"/>
        <end position="871"/>
    </location>
</feature>
<evidence type="ECO:0000256" key="7">
    <source>
        <dbReference type="SAM" id="MobiDB-lite"/>
    </source>
</evidence>
<feature type="region of interest" description="Disordered" evidence="7">
    <location>
        <begin position="36"/>
        <end position="98"/>
    </location>
</feature>
<dbReference type="GO" id="GO:0005524">
    <property type="term" value="F:ATP binding"/>
    <property type="evidence" value="ECO:0007669"/>
    <property type="project" value="UniProtKB-KW"/>
</dbReference>
<dbReference type="GO" id="GO:0005663">
    <property type="term" value="C:DNA replication factor C complex"/>
    <property type="evidence" value="ECO:0007669"/>
    <property type="project" value="TreeGrafter"/>
</dbReference>
<dbReference type="GO" id="GO:0046872">
    <property type="term" value="F:metal ion binding"/>
    <property type="evidence" value="ECO:0007669"/>
    <property type="project" value="UniProtKB-KW"/>
</dbReference>
<evidence type="ECO:0000256" key="3">
    <source>
        <dbReference type="ARBA" id="ARBA00022741"/>
    </source>
</evidence>
<feature type="compositionally biased region" description="Basic and acidic residues" evidence="7">
    <location>
        <begin position="66"/>
        <end position="86"/>
    </location>
</feature>